<evidence type="ECO:0000256" key="5">
    <source>
        <dbReference type="ARBA" id="ARBA00023136"/>
    </source>
</evidence>
<organism evidence="8 9">
    <name type="scientific">Mycolicibacterium iranicum</name>
    <name type="common">Mycobacterium iranicum</name>
    <dbReference type="NCBI Taxonomy" id="912594"/>
    <lineage>
        <taxon>Bacteria</taxon>
        <taxon>Bacillati</taxon>
        <taxon>Actinomycetota</taxon>
        <taxon>Actinomycetes</taxon>
        <taxon>Mycobacteriales</taxon>
        <taxon>Mycobacteriaceae</taxon>
        <taxon>Mycolicibacterium</taxon>
    </lineage>
</organism>
<evidence type="ECO:0000256" key="4">
    <source>
        <dbReference type="ARBA" id="ARBA00022989"/>
    </source>
</evidence>
<feature type="transmembrane region" description="Helical" evidence="6">
    <location>
        <begin position="95"/>
        <end position="113"/>
    </location>
</feature>
<comment type="subcellular location">
    <subcellularLocation>
        <location evidence="1">Cell membrane</location>
        <topology evidence="1">Multi-pass membrane protein</topology>
    </subcellularLocation>
</comment>
<feature type="transmembrane region" description="Helical" evidence="6">
    <location>
        <begin position="346"/>
        <end position="368"/>
    </location>
</feature>
<dbReference type="eggNOG" id="COG2270">
    <property type="taxonomic scope" value="Bacteria"/>
</dbReference>
<dbReference type="Proteomes" id="UP000078396">
    <property type="component" value="Unassembled WGS sequence"/>
</dbReference>
<keyword evidence="2" id="KW-0813">Transport</keyword>
<reference evidence="8 9" key="1">
    <citation type="submission" date="2016-04" db="EMBL/GenBank/DDBJ databases">
        <title>Draft Genome Sequences of Staphylococcus capitis Strain H36, S. capitis Strain H65, S. cohnii Strain H62, S. hominis Strain H69, Mycobacterium iranicum Strain H39, Plantibacter sp. Strain H53, Pseudomonas oryzihabitans Strain H72, and Microbacterium sp. Strain H83, isolated from residential settings.</title>
        <authorList>
            <person name="Lymperopoulou D."/>
            <person name="Adams R.I."/>
            <person name="Lindow S."/>
            <person name="Coil D.A."/>
            <person name="Jospin G."/>
            <person name="Eisen J.A."/>
        </authorList>
    </citation>
    <scope>NUCLEOTIDE SEQUENCE [LARGE SCALE GENOMIC DNA]</scope>
    <source>
        <strain evidence="8 9">H39</strain>
    </source>
</reference>
<feature type="transmembrane region" description="Helical" evidence="6">
    <location>
        <begin position="67"/>
        <end position="88"/>
    </location>
</feature>
<dbReference type="InterPro" id="IPR050495">
    <property type="entry name" value="ATG22/LtaA_families"/>
</dbReference>
<dbReference type="EMBL" id="LWCS01000021">
    <property type="protein sequence ID" value="OAN38699.1"/>
    <property type="molecule type" value="Genomic_DNA"/>
</dbReference>
<feature type="transmembrane region" description="Helical" evidence="6">
    <location>
        <begin position="20"/>
        <end position="47"/>
    </location>
</feature>
<accession>A0A178LYF0</accession>
<evidence type="ECO:0000256" key="6">
    <source>
        <dbReference type="SAM" id="Phobius"/>
    </source>
</evidence>
<dbReference type="Pfam" id="PF11700">
    <property type="entry name" value="ATG22"/>
    <property type="match status" value="1"/>
</dbReference>
<keyword evidence="3 6" id="KW-0812">Transmembrane</keyword>
<dbReference type="PANTHER" id="PTHR23519:SF1">
    <property type="entry name" value="AUTOPHAGY-RELATED PROTEIN 22"/>
    <property type="match status" value="1"/>
</dbReference>
<keyword evidence="5 6" id="KW-0472">Membrane</keyword>
<feature type="transmembrane region" description="Helical" evidence="6">
    <location>
        <begin position="119"/>
        <end position="139"/>
    </location>
</feature>
<dbReference type="STRING" id="912594.AWC12_29640"/>
<sequence>MSDVSRTTGPPTDTATRSRVAAWALWDFGATAINAIVITFVFTVYLTTTVGDDLPGDTTPASWLGRALGLAGLVVALLAPVTGVWVDAPSRRRRALAILTGLVVLLTASLSLIRDDHRYLWPGLILLACTAACSELATVPYNAMLRELSTPQTSGRVSGFGLALGYFGSVLALLVVYLGFISGDGDTRGLLGLAVDDGQNVRAAMLLVAAWFALFALPLLILTPSHSHEKPPRVGFLSAYRRLWQEVRAEWRRDRNVVYYLGASAVFRDGLTGVFTFGAVLGVNVYGVSQADVLLFGVAACVVAALGAVVGGRVDDRVGSKPVILASLVAMIVVGLTLMVLSGVLAFWVCGLLLCLFIGPTLSSARTLMMRMAAHGKEGVSFGLYTTAGRAATFLAPWLFSLFIDVFDSYRAGMGGLVLVLVLGLVLFLPVHAPHRRLD</sequence>
<feature type="transmembrane region" description="Helical" evidence="6">
    <location>
        <begin position="201"/>
        <end position="223"/>
    </location>
</feature>
<feature type="transmembrane region" description="Helical" evidence="6">
    <location>
        <begin position="412"/>
        <end position="431"/>
    </location>
</feature>
<feature type="transmembrane region" description="Helical" evidence="6">
    <location>
        <begin position="293"/>
        <end position="311"/>
    </location>
</feature>
<dbReference type="PROSITE" id="PS50850">
    <property type="entry name" value="MFS"/>
    <property type="match status" value="1"/>
</dbReference>
<dbReference type="RefSeq" id="WP_064281857.1">
    <property type="nucleotide sequence ID" value="NZ_LWCS01000021.1"/>
</dbReference>
<protein>
    <recommendedName>
        <fullName evidence="7">Major facilitator superfamily (MFS) profile domain-containing protein</fullName>
    </recommendedName>
</protein>
<keyword evidence="4 6" id="KW-1133">Transmembrane helix</keyword>
<evidence type="ECO:0000256" key="2">
    <source>
        <dbReference type="ARBA" id="ARBA00022448"/>
    </source>
</evidence>
<proteinExistence type="predicted"/>
<dbReference type="GO" id="GO:0005886">
    <property type="term" value="C:plasma membrane"/>
    <property type="evidence" value="ECO:0007669"/>
    <property type="project" value="UniProtKB-SubCell"/>
</dbReference>
<dbReference type="InterPro" id="IPR036259">
    <property type="entry name" value="MFS_trans_sf"/>
</dbReference>
<dbReference type="GO" id="GO:0022857">
    <property type="term" value="F:transmembrane transporter activity"/>
    <property type="evidence" value="ECO:0007669"/>
    <property type="project" value="InterPro"/>
</dbReference>
<dbReference type="PANTHER" id="PTHR23519">
    <property type="entry name" value="AUTOPHAGY-RELATED PROTEIN 22"/>
    <property type="match status" value="1"/>
</dbReference>
<evidence type="ECO:0000256" key="3">
    <source>
        <dbReference type="ARBA" id="ARBA00022692"/>
    </source>
</evidence>
<feature type="transmembrane region" description="Helical" evidence="6">
    <location>
        <begin position="380"/>
        <end position="400"/>
    </location>
</feature>
<feature type="transmembrane region" description="Helical" evidence="6">
    <location>
        <begin position="323"/>
        <end position="340"/>
    </location>
</feature>
<dbReference type="InterPro" id="IPR020846">
    <property type="entry name" value="MFS_dom"/>
</dbReference>
<dbReference type="SUPFAM" id="SSF103473">
    <property type="entry name" value="MFS general substrate transporter"/>
    <property type="match status" value="1"/>
</dbReference>
<feature type="transmembrane region" description="Helical" evidence="6">
    <location>
        <begin position="160"/>
        <end position="181"/>
    </location>
</feature>
<gene>
    <name evidence="8" type="ORF">A4X20_05205</name>
</gene>
<feature type="transmembrane region" description="Helical" evidence="6">
    <location>
        <begin position="257"/>
        <end position="281"/>
    </location>
</feature>
<evidence type="ECO:0000259" key="7">
    <source>
        <dbReference type="PROSITE" id="PS50850"/>
    </source>
</evidence>
<feature type="domain" description="Major facilitator superfamily (MFS) profile" evidence="7">
    <location>
        <begin position="257"/>
        <end position="439"/>
    </location>
</feature>
<name>A0A178LYF0_MYCIR</name>
<evidence type="ECO:0000313" key="8">
    <source>
        <dbReference type="EMBL" id="OAN38699.1"/>
    </source>
</evidence>
<evidence type="ECO:0000313" key="9">
    <source>
        <dbReference type="Proteomes" id="UP000078396"/>
    </source>
</evidence>
<dbReference type="Gene3D" id="1.20.1250.20">
    <property type="entry name" value="MFS general substrate transporter like domains"/>
    <property type="match status" value="2"/>
</dbReference>
<comment type="caution">
    <text evidence="8">The sequence shown here is derived from an EMBL/GenBank/DDBJ whole genome shotgun (WGS) entry which is preliminary data.</text>
</comment>
<evidence type="ECO:0000256" key="1">
    <source>
        <dbReference type="ARBA" id="ARBA00004651"/>
    </source>
</evidence>
<dbReference type="AlphaFoldDB" id="A0A178LYF0"/>
<dbReference type="OrthoDB" id="9768783at2"/>
<dbReference type="InterPro" id="IPR024671">
    <property type="entry name" value="Atg22-like"/>
</dbReference>